<accession>A0A7I8WE12</accession>
<dbReference type="GO" id="GO:0019005">
    <property type="term" value="C:SCF ubiquitin ligase complex"/>
    <property type="evidence" value="ECO:0007669"/>
    <property type="project" value="TreeGrafter"/>
</dbReference>
<feature type="domain" description="F-box/LRR-repeat protein 15-like leucin rich repeat" evidence="1">
    <location>
        <begin position="202"/>
        <end position="399"/>
    </location>
</feature>
<evidence type="ECO:0000313" key="2">
    <source>
        <dbReference type="EMBL" id="CAD5126292.1"/>
    </source>
</evidence>
<reference evidence="2 3" key="1">
    <citation type="submission" date="2020-08" db="EMBL/GenBank/DDBJ databases">
        <authorList>
            <person name="Hejnol A."/>
        </authorList>
    </citation>
    <scope>NUCLEOTIDE SEQUENCE [LARGE SCALE GENOMIC DNA]</scope>
</reference>
<dbReference type="PANTHER" id="PTHR13318:SF190">
    <property type="entry name" value="PARTNER OF PAIRED, ISOFORM B"/>
    <property type="match status" value="1"/>
</dbReference>
<comment type="caution">
    <text evidence="2">The sequence shown here is derived from an EMBL/GenBank/DDBJ whole genome shotgun (WGS) entry which is preliminary data.</text>
</comment>
<protein>
    <submittedName>
        <fullName evidence="2">DgyrCDS14446</fullName>
    </submittedName>
</protein>
<dbReference type="InterPro" id="IPR006553">
    <property type="entry name" value="Leu-rich_rpt_Cys-con_subtyp"/>
</dbReference>
<feature type="domain" description="F-box/LRR-repeat protein 15-like leucin rich repeat" evidence="1">
    <location>
        <begin position="410"/>
        <end position="487"/>
    </location>
</feature>
<name>A0A7I8WE12_9ANNE</name>
<evidence type="ECO:0000313" key="3">
    <source>
        <dbReference type="Proteomes" id="UP000549394"/>
    </source>
</evidence>
<organism evidence="2 3">
    <name type="scientific">Dimorphilus gyrociliatus</name>
    <dbReference type="NCBI Taxonomy" id="2664684"/>
    <lineage>
        <taxon>Eukaryota</taxon>
        <taxon>Metazoa</taxon>
        <taxon>Spiralia</taxon>
        <taxon>Lophotrochozoa</taxon>
        <taxon>Annelida</taxon>
        <taxon>Polychaeta</taxon>
        <taxon>Polychaeta incertae sedis</taxon>
        <taxon>Dinophilidae</taxon>
        <taxon>Dimorphilus</taxon>
    </lineage>
</organism>
<dbReference type="PANTHER" id="PTHR13318">
    <property type="entry name" value="PARTNER OF PAIRED, ISOFORM B-RELATED"/>
    <property type="match status" value="1"/>
</dbReference>
<dbReference type="GO" id="GO:0031146">
    <property type="term" value="P:SCF-dependent proteasomal ubiquitin-dependent protein catabolic process"/>
    <property type="evidence" value="ECO:0007669"/>
    <property type="project" value="TreeGrafter"/>
</dbReference>
<dbReference type="InterPro" id="IPR057207">
    <property type="entry name" value="FBXL15_LRR"/>
</dbReference>
<sequence length="528" mass="59132">MVKTLIDFCYQTIAFSVADLGCLLDDLPPSYREALIYRIFAHDLIFSQNWAVIKKYVIKSCNIRTLNIYNSYELNDSHLKTIGQETNNLVKFELNSCSLITDEGLLSLLENQSGLEEIRLKKLQKLTSKAFRFHSPKLKLIKLRKLKNLQSDEILLNFFRRHTTIEEIKLEDNIGVKEDVIETIAKSSNENLKIIDVSGSSMMTNLSLNIIGENCPNLQTLGLFGCNKVDGTSLVCLKEGCPNLKNLELSFISKLSNAISYPALMNLPDLSSISLNGISLESEDILCRTICRLKNLKELKLRGVTSLNDATLSKIIEEVGENLEVLDISHDMVKNITDDSLKKISEHCTKLRSIMLSNMKGINGRGLVRLLNDQERCERITWLFLSGLSVLSLSGVTIVDDQVLFALADNCHSLEVMELKACRLITDKGICSIAVANPNIQFLVLSGIHNLTDKSIFALANHCCFLQDLFINGCANITGQAVNYLLDVVINRVAVYHDTPNAQPGQLLALNLDTGEYCRADLFEFPRY</sequence>
<dbReference type="AlphaFoldDB" id="A0A7I8WE12"/>
<dbReference type="InterPro" id="IPR032675">
    <property type="entry name" value="LRR_dom_sf"/>
</dbReference>
<dbReference type="Gene3D" id="3.80.10.10">
    <property type="entry name" value="Ribonuclease Inhibitor"/>
    <property type="match status" value="3"/>
</dbReference>
<dbReference type="EMBL" id="CAJFCJ010000039">
    <property type="protein sequence ID" value="CAD5126292.1"/>
    <property type="molecule type" value="Genomic_DNA"/>
</dbReference>
<evidence type="ECO:0000259" key="1">
    <source>
        <dbReference type="Pfam" id="PF25372"/>
    </source>
</evidence>
<dbReference type="SMART" id="SM00367">
    <property type="entry name" value="LRR_CC"/>
    <property type="match status" value="11"/>
</dbReference>
<keyword evidence="3" id="KW-1185">Reference proteome</keyword>
<dbReference type="OrthoDB" id="27842at2759"/>
<dbReference type="Proteomes" id="UP000549394">
    <property type="component" value="Unassembled WGS sequence"/>
</dbReference>
<gene>
    <name evidence="2" type="ORF">DGYR_LOCUS13542</name>
</gene>
<proteinExistence type="predicted"/>
<dbReference type="SUPFAM" id="SSF52047">
    <property type="entry name" value="RNI-like"/>
    <property type="match status" value="2"/>
</dbReference>
<dbReference type="Pfam" id="PF25372">
    <property type="entry name" value="DUF7885"/>
    <property type="match status" value="2"/>
</dbReference>